<evidence type="ECO:0000313" key="9">
    <source>
        <dbReference type="Proteomes" id="UP000031518"/>
    </source>
</evidence>
<evidence type="ECO:0000256" key="3">
    <source>
        <dbReference type="ARBA" id="ARBA00023204"/>
    </source>
</evidence>
<dbReference type="SUPFAM" id="SSF48150">
    <property type="entry name" value="DNA-glycosylase"/>
    <property type="match status" value="1"/>
</dbReference>
<gene>
    <name evidence="8" type="ORF">PYK22_03109</name>
</gene>
<proteinExistence type="predicted"/>
<dbReference type="Proteomes" id="UP000031518">
    <property type="component" value="Unassembled WGS sequence"/>
</dbReference>
<dbReference type="EC" id="4.2.99.18" evidence="8"/>
<evidence type="ECO:0000256" key="2">
    <source>
        <dbReference type="ARBA" id="ARBA00022801"/>
    </source>
</evidence>
<evidence type="ECO:0000256" key="1">
    <source>
        <dbReference type="ARBA" id="ARBA00022763"/>
    </source>
</evidence>
<reference evidence="8 9" key="2">
    <citation type="submission" date="2015-01" db="EMBL/GenBank/DDBJ databases">
        <title>Complete genome sequence of Pyrinomonas methylaliphatogenes type strain K22T.</title>
        <authorList>
            <person name="Lee K.C.Y."/>
            <person name="Power J.F."/>
            <person name="Dunfield P.F."/>
            <person name="Morgan X.C."/>
            <person name="Huttenhower C."/>
            <person name="Stott M.B."/>
        </authorList>
    </citation>
    <scope>NUCLEOTIDE SEQUENCE [LARGE SCALE GENOMIC DNA]</scope>
    <source>
        <strain evidence="8 9">K22</strain>
    </source>
</reference>
<dbReference type="InterPro" id="IPR012092">
    <property type="entry name" value="DNA_glyclase/AP_lyase_Ogg"/>
</dbReference>
<dbReference type="Gene3D" id="1.10.340.30">
    <property type="entry name" value="Hypothetical protein, domain 2"/>
    <property type="match status" value="1"/>
</dbReference>
<evidence type="ECO:0000256" key="6">
    <source>
        <dbReference type="ARBA" id="ARBA00023295"/>
    </source>
</evidence>
<keyword evidence="6 8" id="KW-0326">Glycosidase</keyword>
<keyword evidence="3" id="KW-0234">DNA repair</keyword>
<dbReference type="Gene3D" id="1.10.1670.10">
    <property type="entry name" value="Helix-hairpin-Helix base-excision DNA repair enzymes (C-terminal)"/>
    <property type="match status" value="1"/>
</dbReference>
<name>A0A0B6X4A7_9BACT</name>
<evidence type="ECO:0000259" key="7">
    <source>
        <dbReference type="SMART" id="SM00478"/>
    </source>
</evidence>
<dbReference type="EMBL" id="CBXV010000008">
    <property type="protein sequence ID" value="CDM67060.1"/>
    <property type="molecule type" value="Genomic_DNA"/>
</dbReference>
<dbReference type="STRING" id="454194.PYK22_03109"/>
<dbReference type="Pfam" id="PF22175">
    <property type="entry name" value="Ogg-HhH"/>
    <property type="match status" value="1"/>
</dbReference>
<evidence type="ECO:0000256" key="4">
    <source>
        <dbReference type="ARBA" id="ARBA00023239"/>
    </source>
</evidence>
<dbReference type="GO" id="GO:0140078">
    <property type="term" value="F:class I DNA-(apurinic or apyrimidinic site) endonuclease activity"/>
    <property type="evidence" value="ECO:0007669"/>
    <property type="project" value="UniProtKB-EC"/>
</dbReference>
<dbReference type="AlphaFoldDB" id="A0A0B6X4A7"/>
<dbReference type="InterPro" id="IPR023170">
    <property type="entry name" value="HhH_base_excis_C"/>
</dbReference>
<accession>A0A0B6X4A7</accession>
<keyword evidence="2 8" id="KW-0378">Hydrolase</keyword>
<dbReference type="GO" id="GO:0006284">
    <property type="term" value="P:base-excision repair"/>
    <property type="evidence" value="ECO:0007669"/>
    <property type="project" value="InterPro"/>
</dbReference>
<keyword evidence="1" id="KW-0227">DNA damage</keyword>
<dbReference type="SMART" id="SM00478">
    <property type="entry name" value="ENDO3c"/>
    <property type="match status" value="1"/>
</dbReference>
<keyword evidence="5" id="KW-0511">Multifunctional enzyme</keyword>
<reference evidence="8 9" key="1">
    <citation type="submission" date="2013-12" db="EMBL/GenBank/DDBJ databases">
        <authorList>
            <person name="Stott M."/>
        </authorList>
    </citation>
    <scope>NUCLEOTIDE SEQUENCE [LARGE SCALE GENOMIC DNA]</scope>
    <source>
        <strain evidence="8 9">K22</strain>
    </source>
</reference>
<dbReference type="InterPro" id="IPR003265">
    <property type="entry name" value="HhH-GPD_domain"/>
</dbReference>
<keyword evidence="9" id="KW-1185">Reference proteome</keyword>
<sequence length="174" mass="20041">MVFCIFTAGASARMGLRSIEAVRPYLLDGTHEELSSALRGVHRYPRARARYVIETRDYLQRTCGLRLRQKLASFADPQARRDWLARERSIKGLGYKEASHFLRNIGFRGYAILDKHILRSLAELGRIESAAPPTTRARYLEVEGRLKRFADEIQIDFDELDLVLWSMKTGEVLK</sequence>
<keyword evidence="4 8" id="KW-0456">Lyase</keyword>
<evidence type="ECO:0000256" key="5">
    <source>
        <dbReference type="ARBA" id="ARBA00023268"/>
    </source>
</evidence>
<organism evidence="8 9">
    <name type="scientific">Pyrinomonas methylaliphatogenes</name>
    <dbReference type="NCBI Taxonomy" id="454194"/>
    <lineage>
        <taxon>Bacteria</taxon>
        <taxon>Pseudomonadati</taxon>
        <taxon>Acidobacteriota</taxon>
        <taxon>Blastocatellia</taxon>
        <taxon>Blastocatellales</taxon>
        <taxon>Pyrinomonadaceae</taxon>
        <taxon>Pyrinomonas</taxon>
    </lineage>
</organism>
<feature type="domain" description="HhH-GPD" evidence="7">
    <location>
        <begin position="10"/>
        <end position="168"/>
    </location>
</feature>
<evidence type="ECO:0000313" key="8">
    <source>
        <dbReference type="EMBL" id="CDM67060.1"/>
    </source>
</evidence>
<dbReference type="EC" id="3.2.2.-" evidence="8"/>
<protein>
    <submittedName>
        <fullName evidence="8">Thermostable 8-oxoguanine DNA glycosylase</fullName>
        <ecNumber evidence="8">3.2.2.-</ecNumber>
        <ecNumber evidence="8">4.2.99.18</ecNumber>
    </submittedName>
</protein>
<dbReference type="GO" id="GO:0016799">
    <property type="term" value="F:hydrolase activity, hydrolyzing N-glycosyl compounds"/>
    <property type="evidence" value="ECO:0007669"/>
    <property type="project" value="InterPro"/>
</dbReference>
<dbReference type="InterPro" id="IPR011257">
    <property type="entry name" value="DNA_glycosylase"/>
</dbReference>